<dbReference type="EMBL" id="JAMFTS010000005">
    <property type="protein sequence ID" value="KAJ4745062.1"/>
    <property type="molecule type" value="Genomic_DNA"/>
</dbReference>
<keyword evidence="2" id="KW-0812">Transmembrane</keyword>
<evidence type="ECO:0000313" key="3">
    <source>
        <dbReference type="EMBL" id="KAJ4745062.1"/>
    </source>
</evidence>
<feature type="compositionally biased region" description="Polar residues" evidence="1">
    <location>
        <begin position="1"/>
        <end position="14"/>
    </location>
</feature>
<dbReference type="InterPro" id="IPR004158">
    <property type="entry name" value="DUF247_pln"/>
</dbReference>
<evidence type="ECO:0000256" key="2">
    <source>
        <dbReference type="SAM" id="Phobius"/>
    </source>
</evidence>
<reference evidence="3" key="1">
    <citation type="submission" date="2022-08" db="EMBL/GenBank/DDBJ databases">
        <authorList>
            <person name="Marques A."/>
        </authorList>
    </citation>
    <scope>NUCLEOTIDE SEQUENCE</scope>
    <source>
        <strain evidence="3">RhyPub2mFocal</strain>
        <tissue evidence="3">Leaves</tissue>
    </source>
</reference>
<sequence length="484" mass="55553">MNSQEKTVSLTSTHGIPIEGEPSSLWDKMHRELSKLPKADDSQEVTIFRVPLSIRESNKNMFEPSAVSIGPYYRGLPHLRAMEENKWLSLRAFLNYKAGDQEWESNEMNEVGEEPARGLLQDCINKIKEVEQRARRCYSEPFDMSSDDFVQMMVLDGFFILAFFTSNADTAAKGWISSFIRTDLILLENQIPFFIIETLRGSPFDDPDIMMDIARYLTCNKMPIYALSEPQKIHHLLHLCLCSAVPTVTTQDEDAASEPNHCPFLNWVRAVPVLKSRFISRREDEIEQSDDKGKVWEIPCATELEEAGVKFKKLEQSDDITKITFKSGTLVIPRIRITDGLKPLLMNLIALEQCMYYQRRPHFSAYMNFLDCLVNTENDVRILQKHGIIESMLSGEEEVALFFNQCGVGVLIDGHHYLADLFRRVNKHCGSRYHRYRAKLSRDYFNNPWSIIALIAATLLLCLTILQSFMSVYAYIRPPPSSPP</sequence>
<evidence type="ECO:0000256" key="1">
    <source>
        <dbReference type="SAM" id="MobiDB-lite"/>
    </source>
</evidence>
<dbReference type="Pfam" id="PF03140">
    <property type="entry name" value="DUF247"/>
    <property type="match status" value="1"/>
</dbReference>
<dbReference type="PANTHER" id="PTHR31170:SF25">
    <property type="entry name" value="BNAA09G04570D PROTEIN"/>
    <property type="match status" value="1"/>
</dbReference>
<dbReference type="AlphaFoldDB" id="A0AAV8BR44"/>
<evidence type="ECO:0000313" key="4">
    <source>
        <dbReference type="Proteomes" id="UP001140206"/>
    </source>
</evidence>
<protein>
    <submittedName>
        <fullName evidence="3">Uncharacterized protein</fullName>
    </submittedName>
</protein>
<gene>
    <name evidence="3" type="ORF">LUZ62_079467</name>
</gene>
<organism evidence="3 4">
    <name type="scientific">Rhynchospora pubera</name>
    <dbReference type="NCBI Taxonomy" id="906938"/>
    <lineage>
        <taxon>Eukaryota</taxon>
        <taxon>Viridiplantae</taxon>
        <taxon>Streptophyta</taxon>
        <taxon>Embryophyta</taxon>
        <taxon>Tracheophyta</taxon>
        <taxon>Spermatophyta</taxon>
        <taxon>Magnoliopsida</taxon>
        <taxon>Liliopsida</taxon>
        <taxon>Poales</taxon>
        <taxon>Cyperaceae</taxon>
        <taxon>Cyperoideae</taxon>
        <taxon>Rhynchosporeae</taxon>
        <taxon>Rhynchospora</taxon>
    </lineage>
</organism>
<comment type="caution">
    <text evidence="3">The sequence shown here is derived from an EMBL/GenBank/DDBJ whole genome shotgun (WGS) entry which is preliminary data.</text>
</comment>
<feature type="region of interest" description="Disordered" evidence="1">
    <location>
        <begin position="1"/>
        <end position="24"/>
    </location>
</feature>
<dbReference type="PANTHER" id="PTHR31170">
    <property type="entry name" value="BNAC04G53230D PROTEIN"/>
    <property type="match status" value="1"/>
</dbReference>
<feature type="transmembrane region" description="Helical" evidence="2">
    <location>
        <begin position="449"/>
        <end position="476"/>
    </location>
</feature>
<keyword evidence="2" id="KW-1133">Transmembrane helix</keyword>
<keyword evidence="2" id="KW-0472">Membrane</keyword>
<dbReference type="Proteomes" id="UP001140206">
    <property type="component" value="Chromosome 5"/>
</dbReference>
<accession>A0AAV8BR44</accession>
<keyword evidence="4" id="KW-1185">Reference proteome</keyword>
<name>A0AAV8BR44_9POAL</name>
<proteinExistence type="predicted"/>